<gene>
    <name evidence="1" type="ORF">LSG31_19370</name>
</gene>
<dbReference type="SUPFAM" id="SSF50475">
    <property type="entry name" value="FMN-binding split barrel"/>
    <property type="match status" value="1"/>
</dbReference>
<dbReference type="Pfam" id="PF04299">
    <property type="entry name" value="FMN_bind_2"/>
    <property type="match status" value="1"/>
</dbReference>
<sequence length="209" mass="23737">MYIPASFEIHDTEEMVQFIRQNSFGILFSQVNERPFATHLPLLIEQGATRKQTLLGHFAKANPHWRKLDGAEVLIVFQGPHAYISPSWYVEKQAVPTWNYVAVHVTGKCRIIQDERQLHSLLMETVRFYEPNSSLLDHLDEEFYVKLEKAVVGFEIEVAAMEGKAKLSQNKSADTIRAVIDGLRNSNDRQAGEVARLMQIQLDVVGGSD</sequence>
<accession>A0ABY4CHK2</accession>
<proteinExistence type="predicted"/>
<evidence type="ECO:0000313" key="2">
    <source>
        <dbReference type="Proteomes" id="UP000830167"/>
    </source>
</evidence>
<dbReference type="Gene3D" id="2.30.110.10">
    <property type="entry name" value="Electron Transport, Fmn-binding Protein, Chain A"/>
    <property type="match status" value="1"/>
</dbReference>
<organism evidence="1 2">
    <name type="scientific">Fodinisporobacter ferrooxydans</name>
    <dbReference type="NCBI Taxonomy" id="2901836"/>
    <lineage>
        <taxon>Bacteria</taxon>
        <taxon>Bacillati</taxon>
        <taxon>Bacillota</taxon>
        <taxon>Bacilli</taxon>
        <taxon>Bacillales</taxon>
        <taxon>Alicyclobacillaceae</taxon>
        <taxon>Fodinisporobacter</taxon>
    </lineage>
</organism>
<dbReference type="PANTHER" id="PTHR35802">
    <property type="entry name" value="PROTEASE SYNTHASE AND SPORULATION PROTEIN PAI 2"/>
    <property type="match status" value="1"/>
</dbReference>
<dbReference type="EMBL" id="CP089291">
    <property type="protein sequence ID" value="UOF90002.1"/>
    <property type="molecule type" value="Genomic_DNA"/>
</dbReference>
<dbReference type="InterPro" id="IPR007396">
    <property type="entry name" value="TR_PAI2-type"/>
</dbReference>
<name>A0ABY4CHK2_9BACL</name>
<protein>
    <submittedName>
        <fullName evidence="1">FMN-binding negative transcriptional regulator</fullName>
    </submittedName>
</protein>
<keyword evidence="2" id="KW-1185">Reference proteome</keyword>
<reference evidence="1" key="1">
    <citation type="submission" date="2021-12" db="EMBL/GenBank/DDBJ databases">
        <title>Alicyclobacillaceae gen. nov., sp. nov., isolated from chalcocite enrichment system.</title>
        <authorList>
            <person name="Jiang Z."/>
        </authorList>
    </citation>
    <scope>NUCLEOTIDE SEQUENCE</scope>
    <source>
        <strain evidence="1">MYW30-H2</strain>
    </source>
</reference>
<dbReference type="InterPro" id="IPR012349">
    <property type="entry name" value="Split_barrel_FMN-bd"/>
</dbReference>
<dbReference type="PANTHER" id="PTHR35802:SF1">
    <property type="entry name" value="PROTEASE SYNTHASE AND SPORULATION PROTEIN PAI 2"/>
    <property type="match status" value="1"/>
</dbReference>
<dbReference type="PIRSF" id="PIRSF010372">
    <property type="entry name" value="PaiB"/>
    <property type="match status" value="1"/>
</dbReference>
<dbReference type="RefSeq" id="WP_347436696.1">
    <property type="nucleotide sequence ID" value="NZ_CP089291.1"/>
</dbReference>
<evidence type="ECO:0000313" key="1">
    <source>
        <dbReference type="EMBL" id="UOF90002.1"/>
    </source>
</evidence>
<dbReference type="Proteomes" id="UP000830167">
    <property type="component" value="Chromosome"/>
</dbReference>